<dbReference type="EMBL" id="QLMA01000004">
    <property type="protein sequence ID" value="RAJ82282.1"/>
    <property type="molecule type" value="Genomic_DNA"/>
</dbReference>
<dbReference type="Pfam" id="PF02636">
    <property type="entry name" value="Methyltransf_28"/>
    <property type="match status" value="1"/>
</dbReference>
<proteinExistence type="predicted"/>
<keyword evidence="4" id="KW-1185">Reference proteome</keyword>
<organism evidence="3 4">
    <name type="scientific">Chitinophaga dinghuensis</name>
    <dbReference type="NCBI Taxonomy" id="1539050"/>
    <lineage>
        <taxon>Bacteria</taxon>
        <taxon>Pseudomonadati</taxon>
        <taxon>Bacteroidota</taxon>
        <taxon>Chitinophagia</taxon>
        <taxon>Chitinophagales</taxon>
        <taxon>Chitinophagaceae</taxon>
        <taxon>Chitinophaga</taxon>
    </lineage>
</organism>
<dbReference type="InterPro" id="IPR003788">
    <property type="entry name" value="NDUFAF7"/>
</dbReference>
<keyword evidence="2 3" id="KW-0808">Transferase</keyword>
<gene>
    <name evidence="3" type="ORF">CLV59_104507</name>
</gene>
<dbReference type="RefSeq" id="WP_111592810.1">
    <property type="nucleotide sequence ID" value="NZ_QLMA01000004.1"/>
</dbReference>
<dbReference type="PANTHER" id="PTHR12049">
    <property type="entry name" value="PROTEIN ARGININE METHYLTRANSFERASE NDUFAF7, MITOCHONDRIAL"/>
    <property type="match status" value="1"/>
</dbReference>
<evidence type="ECO:0000256" key="1">
    <source>
        <dbReference type="ARBA" id="ARBA00022603"/>
    </source>
</evidence>
<protein>
    <submittedName>
        <fullName evidence="3">SAM-dependent MidA family methyltransferase</fullName>
    </submittedName>
</protein>
<keyword evidence="1 3" id="KW-0489">Methyltransferase</keyword>
<dbReference type="GO" id="GO:0032259">
    <property type="term" value="P:methylation"/>
    <property type="evidence" value="ECO:0007669"/>
    <property type="project" value="UniProtKB-KW"/>
</dbReference>
<reference evidence="3 4" key="1">
    <citation type="submission" date="2018-06" db="EMBL/GenBank/DDBJ databases">
        <title>Genomic Encyclopedia of Archaeal and Bacterial Type Strains, Phase II (KMG-II): from individual species to whole genera.</title>
        <authorList>
            <person name="Goeker M."/>
        </authorList>
    </citation>
    <scope>NUCLEOTIDE SEQUENCE [LARGE SCALE GENOMIC DNA]</scope>
    <source>
        <strain evidence="3 4">DSM 29821</strain>
    </source>
</reference>
<dbReference type="OrthoDB" id="9794208at2"/>
<accession>A0A327W0J3</accession>
<dbReference type="PANTHER" id="PTHR12049:SF7">
    <property type="entry name" value="PROTEIN ARGININE METHYLTRANSFERASE NDUFAF7, MITOCHONDRIAL"/>
    <property type="match status" value="1"/>
</dbReference>
<sequence length="361" mass="41158">MGLSDIIISKIKREGPISFHTFMELCLYHPDYGYYTTTGDKIGRDGDFITSSSLTTSFGATIGRQMEEIWYILGKKDFTIVEYGAGQGLLCHDMLEYLKDNRPLYDHLRYCIIERRAHSPVEQLSDKIKIYHTIEEIPGDIDCIFSNELIDNFPVHQVVMKDELMEVYIDYQEQFIELLKPASPALLQYFHELLVTLPSGYRAEVNLDAIQWIEDVASHLNKGFVITIDYGALSNDLYKPHRSCGTVLCYCKHQVSEDYFCNIGQQDITAHVNFSALEHWGEIAGLNTNGITSLGCFLQALGFKELLRTASERSHKNILQMAMDESYISFTLIFDMGSKYQVLIQSKNIPEAALTGLHQDK</sequence>
<dbReference type="Gene3D" id="3.40.50.12710">
    <property type="match status" value="1"/>
</dbReference>
<comment type="caution">
    <text evidence="3">The sequence shown here is derived from an EMBL/GenBank/DDBJ whole genome shotgun (WGS) entry which is preliminary data.</text>
</comment>
<dbReference type="GO" id="GO:0035243">
    <property type="term" value="F:protein-arginine omega-N symmetric methyltransferase activity"/>
    <property type="evidence" value="ECO:0007669"/>
    <property type="project" value="TreeGrafter"/>
</dbReference>
<evidence type="ECO:0000313" key="3">
    <source>
        <dbReference type="EMBL" id="RAJ82282.1"/>
    </source>
</evidence>
<dbReference type="Proteomes" id="UP000249819">
    <property type="component" value="Unassembled WGS sequence"/>
</dbReference>
<evidence type="ECO:0000256" key="2">
    <source>
        <dbReference type="ARBA" id="ARBA00022679"/>
    </source>
</evidence>
<dbReference type="AlphaFoldDB" id="A0A327W0J3"/>
<dbReference type="SUPFAM" id="SSF53335">
    <property type="entry name" value="S-adenosyl-L-methionine-dependent methyltransferases"/>
    <property type="match status" value="1"/>
</dbReference>
<evidence type="ECO:0000313" key="4">
    <source>
        <dbReference type="Proteomes" id="UP000249819"/>
    </source>
</evidence>
<dbReference type="InterPro" id="IPR029063">
    <property type="entry name" value="SAM-dependent_MTases_sf"/>
</dbReference>
<name>A0A327W0J3_9BACT</name>
<dbReference type="InterPro" id="IPR038375">
    <property type="entry name" value="NDUFAF7_sf"/>
</dbReference>